<protein>
    <submittedName>
        <fullName evidence="4">Aa_trans domain-containing protein</fullName>
    </submittedName>
</protein>
<feature type="transmembrane region" description="Helical" evidence="1">
    <location>
        <begin position="12"/>
        <end position="31"/>
    </location>
</feature>
<keyword evidence="1" id="KW-0472">Membrane</keyword>
<gene>
    <name evidence="2" type="ORF">SCUD_LOCUS16852</name>
</gene>
<evidence type="ECO:0000313" key="4">
    <source>
        <dbReference type="WBParaSite" id="SCUD_0001685501-mRNA-1"/>
    </source>
</evidence>
<keyword evidence="1" id="KW-0812">Transmembrane</keyword>
<reference evidence="4" key="1">
    <citation type="submission" date="2016-06" db="UniProtKB">
        <authorList>
            <consortium name="WormBaseParasite"/>
        </authorList>
    </citation>
    <scope>IDENTIFICATION</scope>
</reference>
<evidence type="ECO:0000256" key="1">
    <source>
        <dbReference type="SAM" id="Phobius"/>
    </source>
</evidence>
<name>A0A183KP72_9TREM</name>
<keyword evidence="1" id="KW-1133">Transmembrane helix</keyword>
<reference evidence="2 3" key="2">
    <citation type="submission" date="2018-11" db="EMBL/GenBank/DDBJ databases">
        <authorList>
            <consortium name="Pathogen Informatics"/>
        </authorList>
    </citation>
    <scope>NUCLEOTIDE SEQUENCE [LARGE SCALE GENOMIC DNA]</scope>
    <source>
        <strain evidence="2">Dakar</strain>
        <strain evidence="3">Dakar, Senegal</strain>
    </source>
</reference>
<accession>A0A183KP72</accession>
<dbReference type="Proteomes" id="UP000279833">
    <property type="component" value="Unassembled WGS sequence"/>
</dbReference>
<dbReference type="AlphaFoldDB" id="A0A183KP72"/>
<evidence type="ECO:0000313" key="2">
    <source>
        <dbReference type="EMBL" id="VDP62346.1"/>
    </source>
</evidence>
<keyword evidence="3" id="KW-1185">Reference proteome</keyword>
<dbReference type="EMBL" id="UZAK01039120">
    <property type="protein sequence ID" value="VDP62346.1"/>
    <property type="molecule type" value="Genomic_DNA"/>
</dbReference>
<proteinExistence type="predicted"/>
<sequence>MFVACPHIGLQWVGLLLALIMSFTVLTTYLISIHRGHVNAELPFIRQVNTY</sequence>
<evidence type="ECO:0000313" key="3">
    <source>
        <dbReference type="Proteomes" id="UP000279833"/>
    </source>
</evidence>
<organism evidence="4">
    <name type="scientific">Schistosoma curassoni</name>
    <dbReference type="NCBI Taxonomy" id="6186"/>
    <lineage>
        <taxon>Eukaryota</taxon>
        <taxon>Metazoa</taxon>
        <taxon>Spiralia</taxon>
        <taxon>Lophotrochozoa</taxon>
        <taxon>Platyhelminthes</taxon>
        <taxon>Trematoda</taxon>
        <taxon>Digenea</taxon>
        <taxon>Strigeidida</taxon>
        <taxon>Schistosomatoidea</taxon>
        <taxon>Schistosomatidae</taxon>
        <taxon>Schistosoma</taxon>
    </lineage>
</organism>
<dbReference type="WBParaSite" id="SCUD_0001685501-mRNA-1">
    <property type="protein sequence ID" value="SCUD_0001685501-mRNA-1"/>
    <property type="gene ID" value="SCUD_0001685501"/>
</dbReference>